<comment type="similarity">
    <text evidence="2">Belongs to the beta-catenin family.</text>
</comment>
<dbReference type="AlphaFoldDB" id="A0A498LVR6"/>
<dbReference type="GO" id="GO:0098609">
    <property type="term" value="P:cell-cell adhesion"/>
    <property type="evidence" value="ECO:0007669"/>
    <property type="project" value="InterPro"/>
</dbReference>
<dbReference type="InterPro" id="IPR000225">
    <property type="entry name" value="Armadillo"/>
</dbReference>
<keyword evidence="5" id="KW-0965">Cell junction</keyword>
<evidence type="ECO:0000256" key="6">
    <source>
        <dbReference type="PROSITE-ProRule" id="PRU00259"/>
    </source>
</evidence>
<evidence type="ECO:0000256" key="3">
    <source>
        <dbReference type="ARBA" id="ARBA00022737"/>
    </source>
</evidence>
<organism evidence="9 10">
    <name type="scientific">Labeo rohita</name>
    <name type="common">Indian major carp</name>
    <name type="synonym">Cyprinus rohita</name>
    <dbReference type="NCBI Taxonomy" id="84645"/>
    <lineage>
        <taxon>Eukaryota</taxon>
        <taxon>Metazoa</taxon>
        <taxon>Chordata</taxon>
        <taxon>Craniata</taxon>
        <taxon>Vertebrata</taxon>
        <taxon>Euteleostomi</taxon>
        <taxon>Actinopterygii</taxon>
        <taxon>Neopterygii</taxon>
        <taxon>Teleostei</taxon>
        <taxon>Ostariophysi</taxon>
        <taxon>Cypriniformes</taxon>
        <taxon>Cyprinidae</taxon>
        <taxon>Labeoninae</taxon>
        <taxon>Labeonini</taxon>
        <taxon>Labeo</taxon>
    </lineage>
</organism>
<feature type="repeat" description="ARM" evidence="6">
    <location>
        <begin position="430"/>
        <end position="474"/>
    </location>
</feature>
<sequence length="793" mass="89024">MPAPKPSPGTQDGAVPALHSMESDSTATNILASVKEQELQFERLTRELEVERQIVANQLERCRLSSESPGAAISIKKVEERERWSVGNSTQINSYSDSGYQDAVSYYSSGQAQGECQQRLQNSLPGSGGISTLQRSSRAEGQAVGHHQTPELQVLGMMDGAKPGHAMRRVGSMPTRTQSLYGSSVSPSRASLRTIGSSYGLPITTEPKPLSSIYTSPTLSGVPQNSSPAALRRMGSSRSGSAIRTTSPYSGGVGSVREDELVGSGSPARPGMAAVPQHYGSMMSRTFLHDVSNPYITHSYEIYERIDPRPDSLTGISNLQRSSSQRSNMMYQRNNYALNTIYTEAYKSSPYWSPDPSYTRQPMDDDATRSPSADSIQKDPREFAWHDPDLPEVIHMLQHQFPSVQANAAAYLQHLCYRDNHVKTEVCRLGGIKHLVDLLDHKVLDVQKHACGALRNLVYGRASDDNKIAVRNAGGVPALLRLLRTTVDIEVRELVTGKAVCNSGITMETREKSRKTNTDALEIEGRQQGGAGAAHALAHDANRANPDSAQINLERILEEIQNFRKENNRQLDEIKIELNKTNQRIGHAEDRIEGIETRVQNVEETMKKMIKMQSQLESKQIDQEGRSRRDNIRIYNVPEDIEKNSMNDYVEQLLRDTLDFPPDTELHVERAHRALVPKPGKNARPRSIVVKFLRYKMKEEVIRKAWAKKDIFVGYHTAEDAYLDMVKRGFHVEKTPLTESLMEQLDTRLGRLRHNKRQELKRPRDRQTLEIVYRHIEDNWSLPNVMPSTTINR</sequence>
<feature type="region of interest" description="Disordered" evidence="8">
    <location>
        <begin position="217"/>
        <end position="269"/>
    </location>
</feature>
<evidence type="ECO:0000256" key="2">
    <source>
        <dbReference type="ARBA" id="ARBA00005462"/>
    </source>
</evidence>
<dbReference type="Gene3D" id="1.25.10.10">
    <property type="entry name" value="Leucine-rich Repeat Variant"/>
    <property type="match status" value="1"/>
</dbReference>
<dbReference type="Proteomes" id="UP000290572">
    <property type="component" value="Unassembled WGS sequence"/>
</dbReference>
<dbReference type="EMBL" id="QBIY01013042">
    <property type="protein sequence ID" value="RXN12578.1"/>
    <property type="molecule type" value="Genomic_DNA"/>
</dbReference>
<feature type="region of interest" description="Disordered" evidence="8">
    <location>
        <begin position="124"/>
        <end position="148"/>
    </location>
</feature>
<dbReference type="SMART" id="SM00185">
    <property type="entry name" value="ARM"/>
    <property type="match status" value="2"/>
</dbReference>
<feature type="compositionally biased region" description="Polar residues" evidence="8">
    <location>
        <begin position="236"/>
        <end position="249"/>
    </location>
</feature>
<evidence type="ECO:0000256" key="1">
    <source>
        <dbReference type="ARBA" id="ARBA00004282"/>
    </source>
</evidence>
<evidence type="ECO:0000313" key="10">
    <source>
        <dbReference type="Proteomes" id="UP000290572"/>
    </source>
</evidence>
<dbReference type="GO" id="GO:0005886">
    <property type="term" value="C:plasma membrane"/>
    <property type="evidence" value="ECO:0007669"/>
    <property type="project" value="TreeGrafter"/>
</dbReference>
<dbReference type="Gene3D" id="3.30.70.1820">
    <property type="entry name" value="L1 transposable element, RRM domain"/>
    <property type="match status" value="1"/>
</dbReference>
<evidence type="ECO:0000256" key="8">
    <source>
        <dbReference type="SAM" id="MobiDB-lite"/>
    </source>
</evidence>
<feature type="compositionally biased region" description="Polar residues" evidence="8">
    <location>
        <begin position="217"/>
        <end position="228"/>
    </location>
</feature>
<dbReference type="Pfam" id="PF00514">
    <property type="entry name" value="Arm"/>
    <property type="match status" value="2"/>
</dbReference>
<feature type="region of interest" description="Disordered" evidence="8">
    <location>
        <begin position="353"/>
        <end position="376"/>
    </location>
</feature>
<evidence type="ECO:0000313" key="9">
    <source>
        <dbReference type="EMBL" id="RXN12578.1"/>
    </source>
</evidence>
<comment type="caution">
    <text evidence="9">The sequence shown here is derived from an EMBL/GenBank/DDBJ whole genome shotgun (WGS) entry which is preliminary data.</text>
</comment>
<dbReference type="GO" id="GO:0005634">
    <property type="term" value="C:nucleus"/>
    <property type="evidence" value="ECO:0007669"/>
    <property type="project" value="TreeGrafter"/>
</dbReference>
<dbReference type="GO" id="GO:0048513">
    <property type="term" value="P:animal organ development"/>
    <property type="evidence" value="ECO:0007669"/>
    <property type="project" value="UniProtKB-ARBA"/>
</dbReference>
<proteinExistence type="inferred from homology"/>
<keyword evidence="10" id="KW-1185">Reference proteome</keyword>
<comment type="subcellular location">
    <subcellularLocation>
        <location evidence="1">Cell junction</location>
    </subcellularLocation>
</comment>
<dbReference type="InterPro" id="IPR028435">
    <property type="entry name" value="Plakophilin/d_Catenin"/>
</dbReference>
<dbReference type="GO" id="GO:0005912">
    <property type="term" value="C:adherens junction"/>
    <property type="evidence" value="ECO:0007669"/>
    <property type="project" value="TreeGrafter"/>
</dbReference>
<feature type="compositionally biased region" description="Polar residues" evidence="8">
    <location>
        <begin position="124"/>
        <end position="136"/>
    </location>
</feature>
<accession>A0A498LVR6</accession>
<feature type="region of interest" description="Disordered" evidence="8">
    <location>
        <begin position="1"/>
        <end position="24"/>
    </location>
</feature>
<evidence type="ECO:0000256" key="5">
    <source>
        <dbReference type="ARBA" id="ARBA00022949"/>
    </source>
</evidence>
<name>A0A498LVR6_LABRO</name>
<protein>
    <submittedName>
        <fullName evidence="9">Plakophilin-4-like isoform X2</fullName>
    </submittedName>
</protein>
<dbReference type="STRING" id="84645.A0A498LVR6"/>
<dbReference type="PANTHER" id="PTHR10372:SF8">
    <property type="entry name" value="PLAKOPHILIN-4"/>
    <property type="match status" value="1"/>
</dbReference>
<feature type="coiled-coil region" evidence="7">
    <location>
        <begin position="553"/>
        <end position="619"/>
    </location>
</feature>
<gene>
    <name evidence="9" type="ORF">ROHU_010061</name>
</gene>
<dbReference type="PANTHER" id="PTHR10372">
    <property type="entry name" value="PLAKOPHILLIN-RELATED"/>
    <property type="match status" value="1"/>
</dbReference>
<dbReference type="GO" id="GO:0005737">
    <property type="term" value="C:cytoplasm"/>
    <property type="evidence" value="ECO:0007669"/>
    <property type="project" value="TreeGrafter"/>
</dbReference>
<evidence type="ECO:0000256" key="7">
    <source>
        <dbReference type="SAM" id="Coils"/>
    </source>
</evidence>
<keyword evidence="7" id="KW-0175">Coiled coil</keyword>
<dbReference type="SUPFAM" id="SSF48371">
    <property type="entry name" value="ARM repeat"/>
    <property type="match status" value="1"/>
</dbReference>
<keyword evidence="3" id="KW-0677">Repeat</keyword>
<reference evidence="9 10" key="1">
    <citation type="submission" date="2018-03" db="EMBL/GenBank/DDBJ databases">
        <title>Draft genome sequence of Rohu Carp (Labeo rohita).</title>
        <authorList>
            <person name="Das P."/>
            <person name="Kushwaha B."/>
            <person name="Joshi C.G."/>
            <person name="Kumar D."/>
            <person name="Nagpure N.S."/>
            <person name="Sahoo L."/>
            <person name="Das S.P."/>
            <person name="Bit A."/>
            <person name="Patnaik S."/>
            <person name="Meher P.K."/>
            <person name="Jayasankar P."/>
            <person name="Koringa P.G."/>
            <person name="Patel N.V."/>
            <person name="Hinsu A.T."/>
            <person name="Kumar R."/>
            <person name="Pandey M."/>
            <person name="Agarwal S."/>
            <person name="Srivastava S."/>
            <person name="Singh M."/>
            <person name="Iquebal M.A."/>
            <person name="Jaiswal S."/>
            <person name="Angadi U.B."/>
            <person name="Kumar N."/>
            <person name="Raza M."/>
            <person name="Shah T.M."/>
            <person name="Rai A."/>
            <person name="Jena J.K."/>
        </authorList>
    </citation>
    <scope>NUCLEOTIDE SEQUENCE [LARGE SCALE GENOMIC DNA]</scope>
    <source>
        <strain evidence="9">DASCIFA01</strain>
        <tissue evidence="9">Testis</tissue>
    </source>
</reference>
<evidence type="ECO:0000256" key="4">
    <source>
        <dbReference type="ARBA" id="ARBA00022889"/>
    </source>
</evidence>
<dbReference type="InterPro" id="IPR011989">
    <property type="entry name" value="ARM-like"/>
</dbReference>
<keyword evidence="4" id="KW-0130">Cell adhesion</keyword>
<dbReference type="PROSITE" id="PS50176">
    <property type="entry name" value="ARM_REPEAT"/>
    <property type="match status" value="1"/>
</dbReference>
<dbReference type="InterPro" id="IPR016024">
    <property type="entry name" value="ARM-type_fold"/>
</dbReference>